<name>A0A1R3H2A7_9ROSI</name>
<protein>
    <submittedName>
        <fullName evidence="1">Acetyl-coa carboxylase</fullName>
    </submittedName>
</protein>
<evidence type="ECO:0000313" key="1">
    <source>
        <dbReference type="EMBL" id="OMO64474.1"/>
    </source>
</evidence>
<dbReference type="Proteomes" id="UP000187203">
    <property type="component" value="Unassembled WGS sequence"/>
</dbReference>
<reference evidence="2" key="1">
    <citation type="submission" date="2013-09" db="EMBL/GenBank/DDBJ databases">
        <title>Corchorus olitorius genome sequencing.</title>
        <authorList>
            <person name="Alam M."/>
            <person name="Haque M.S."/>
            <person name="Islam M.S."/>
            <person name="Emdad E.M."/>
            <person name="Islam M.M."/>
            <person name="Ahmed B."/>
            <person name="Halim A."/>
            <person name="Hossen Q.M.M."/>
            <person name="Hossain M.Z."/>
            <person name="Ahmed R."/>
            <person name="Khan M.M."/>
            <person name="Islam R."/>
            <person name="Rashid M.M."/>
            <person name="Khan S.A."/>
            <person name="Rahman M.S."/>
            <person name="Alam M."/>
            <person name="Yahiya A.S."/>
            <person name="Khan M.S."/>
            <person name="Azam M.S."/>
            <person name="Haque T."/>
            <person name="Lashkar M.Z.H."/>
            <person name="Akhand A.I."/>
            <person name="Morshed G."/>
            <person name="Roy S."/>
            <person name="Uddin K.S."/>
            <person name="Rabeya T."/>
            <person name="Hossain A.S."/>
            <person name="Chowdhury A."/>
            <person name="Snigdha A.R."/>
            <person name="Mortoza M.S."/>
            <person name="Matin S.A."/>
            <person name="Hoque S.M.E."/>
            <person name="Islam M.K."/>
            <person name="Roy D.K."/>
            <person name="Haider R."/>
            <person name="Moosa M.M."/>
            <person name="Elias S.M."/>
            <person name="Hasan A.M."/>
            <person name="Jahan S."/>
            <person name="Shafiuddin M."/>
            <person name="Mahmood N."/>
            <person name="Shommy N.S."/>
        </authorList>
    </citation>
    <scope>NUCLEOTIDE SEQUENCE [LARGE SCALE GENOMIC DNA]</scope>
    <source>
        <strain evidence="2">cv. O-4</strain>
    </source>
</reference>
<proteinExistence type="predicted"/>
<evidence type="ECO:0000313" key="2">
    <source>
        <dbReference type="Proteomes" id="UP000187203"/>
    </source>
</evidence>
<dbReference type="EMBL" id="AWUE01020956">
    <property type="protein sequence ID" value="OMO64474.1"/>
    <property type="molecule type" value="Genomic_DNA"/>
</dbReference>
<comment type="caution">
    <text evidence="1">The sequence shown here is derived from an EMBL/GenBank/DDBJ whole genome shotgun (WGS) entry which is preliminary data.</text>
</comment>
<organism evidence="1 2">
    <name type="scientific">Corchorus olitorius</name>
    <dbReference type="NCBI Taxonomy" id="93759"/>
    <lineage>
        <taxon>Eukaryota</taxon>
        <taxon>Viridiplantae</taxon>
        <taxon>Streptophyta</taxon>
        <taxon>Embryophyta</taxon>
        <taxon>Tracheophyta</taxon>
        <taxon>Spermatophyta</taxon>
        <taxon>Magnoliopsida</taxon>
        <taxon>eudicotyledons</taxon>
        <taxon>Gunneridae</taxon>
        <taxon>Pentapetalae</taxon>
        <taxon>rosids</taxon>
        <taxon>malvids</taxon>
        <taxon>Malvales</taxon>
        <taxon>Malvaceae</taxon>
        <taxon>Grewioideae</taxon>
        <taxon>Apeibeae</taxon>
        <taxon>Corchorus</taxon>
    </lineage>
</organism>
<keyword evidence="2" id="KW-1185">Reference proteome</keyword>
<dbReference type="AlphaFoldDB" id="A0A1R3H2A7"/>
<gene>
    <name evidence="1" type="ORF">COLO4_32044</name>
</gene>
<sequence length="178" mass="19440">MGWLGHPFPRVYRNPISCHVCLPANPSQLGCVEHTQRYFDVMNNGKNSPVPHRLLGVVIDTLLDYFRVCLNDHTTPVRARFTAKETASLIAKASDSTPAVTETSLATPSMIVPYSSLIITPIAAAPEDSSKAPSQLIFIRPLPGFSHTSVFEGFCWHLTKGHLEALEALSSQTALSAR</sequence>
<accession>A0A1R3H2A7</accession>